<organism evidence="1 2">
    <name type="scientific">Sulfuricella denitrificans (strain DSM 22764 / NBRC 105220 / skB26)</name>
    <dbReference type="NCBI Taxonomy" id="1163617"/>
    <lineage>
        <taxon>Bacteria</taxon>
        <taxon>Pseudomonadati</taxon>
        <taxon>Pseudomonadota</taxon>
        <taxon>Betaproteobacteria</taxon>
        <taxon>Nitrosomonadales</taxon>
        <taxon>Sulfuricellaceae</taxon>
        <taxon>Sulfuricella</taxon>
    </lineage>
</organism>
<accession>S6A9Z3</accession>
<dbReference type="PANTHER" id="PTHR21192:SF2">
    <property type="entry name" value="NADH DEHYDROGENASE [UBIQUINONE] 1 ALPHA SUBCOMPLEX ASSEMBLY FACTOR 3"/>
    <property type="match status" value="1"/>
</dbReference>
<gene>
    <name evidence="1" type="ORF">SCD_n01126</name>
</gene>
<dbReference type="KEGG" id="sdr:SCD_n01126"/>
<reference evidence="1 2" key="1">
    <citation type="journal article" date="2012" name="Appl. Environ. Microbiol.">
        <title>Draft genome sequence of a psychrotolerant sulfur-oxidizing bacterium, Sulfuricella denitrificans skB26, and proteomic insights into cold adaptation.</title>
        <authorList>
            <person name="Watanabe T."/>
            <person name="Kojima H."/>
            <person name="Fukui M."/>
        </authorList>
    </citation>
    <scope>NUCLEOTIDE SEQUENCE [LARGE SCALE GENOMIC DNA]</scope>
    <source>
        <strain evidence="2">skB26</strain>
    </source>
</reference>
<evidence type="ECO:0000313" key="2">
    <source>
        <dbReference type="Proteomes" id="UP000015559"/>
    </source>
</evidence>
<dbReference type="Gene3D" id="3.40.1230.10">
    <property type="entry name" value="MTH938-like"/>
    <property type="match status" value="1"/>
</dbReference>
<dbReference type="InterPro" id="IPR036748">
    <property type="entry name" value="MTH938-like_sf"/>
</dbReference>
<dbReference type="RefSeq" id="WP_009206090.1">
    <property type="nucleotide sequence ID" value="NC_022357.1"/>
</dbReference>
<dbReference type="STRING" id="1163617.SCD_n01126"/>
<dbReference type="OrthoDB" id="9800373at2"/>
<protein>
    <recommendedName>
        <fullName evidence="3">Xcc1710-like domain-containing protein</fullName>
    </recommendedName>
</protein>
<dbReference type="PANTHER" id="PTHR21192">
    <property type="entry name" value="NUCLEAR PROTEIN E3-3"/>
    <property type="match status" value="1"/>
</dbReference>
<dbReference type="SUPFAM" id="SSF64076">
    <property type="entry name" value="MTH938-like"/>
    <property type="match status" value="1"/>
</dbReference>
<dbReference type="HOGENOM" id="CLU_074390_2_0_4"/>
<dbReference type="Proteomes" id="UP000015559">
    <property type="component" value="Chromosome"/>
</dbReference>
<proteinExistence type="predicted"/>
<sequence length="123" mass="13496">MKFHLADDAGLNLFTGYDIDYVAVNHQHYQASLIVLPDRIVETWPPQSFAALGAAHFEAILEFMPEIVLLGTGSTLRFPHPRLTDALIRAYIGVEVMDTPAACRTYNILASEGRKVAAALLLG</sequence>
<dbReference type="CDD" id="cd05560">
    <property type="entry name" value="Xcc1710_like"/>
    <property type="match status" value="1"/>
</dbReference>
<evidence type="ECO:0000313" key="1">
    <source>
        <dbReference type="EMBL" id="BAN34960.1"/>
    </source>
</evidence>
<dbReference type="EMBL" id="AP013066">
    <property type="protein sequence ID" value="BAN34960.1"/>
    <property type="molecule type" value="Genomic_DNA"/>
</dbReference>
<evidence type="ECO:0008006" key="3">
    <source>
        <dbReference type="Google" id="ProtNLM"/>
    </source>
</evidence>
<keyword evidence="2" id="KW-1185">Reference proteome</keyword>
<name>S6A9Z3_SULDS</name>
<dbReference type="InterPro" id="IPR007523">
    <property type="entry name" value="NDUFAF3/AAMDC"/>
</dbReference>
<dbReference type="eggNOG" id="COG3737">
    <property type="taxonomic scope" value="Bacteria"/>
</dbReference>
<dbReference type="Pfam" id="PF04430">
    <property type="entry name" value="DUF498"/>
    <property type="match status" value="1"/>
</dbReference>
<dbReference type="AlphaFoldDB" id="S6A9Z3"/>